<dbReference type="Pfam" id="PF04028">
    <property type="entry name" value="DUF374"/>
    <property type="match status" value="1"/>
</dbReference>
<dbReference type="Proteomes" id="UP000002710">
    <property type="component" value="Chromosome"/>
</dbReference>
<reference evidence="2 3" key="1">
    <citation type="journal article" date="2011" name="J. Bacteriol.">
        <title>Complete genome sequence and updated annotation of Desulfovibrio alaskensis G20.</title>
        <authorList>
            <person name="Hauser L.J."/>
            <person name="Land M.L."/>
            <person name="Brown S.D."/>
            <person name="Larimer F."/>
            <person name="Keller K.L."/>
            <person name="Rapp-Giles B.J."/>
            <person name="Price M.N."/>
            <person name="Lin M."/>
            <person name="Bruce D.C."/>
            <person name="Detter J.C."/>
            <person name="Tapia R."/>
            <person name="Han C.S."/>
            <person name="Goodwin L.A."/>
            <person name="Cheng J.F."/>
            <person name="Pitluck S."/>
            <person name="Copeland A."/>
            <person name="Lucas S."/>
            <person name="Nolan M."/>
            <person name="Lapidus A.L."/>
            <person name="Palumbo A.V."/>
            <person name="Wall J.D."/>
        </authorList>
    </citation>
    <scope>NUCLEOTIDE SEQUENCE [LARGE SCALE GENOMIC DNA]</scope>
    <source>
        <strain evidence="3">ATCC BAA 1058 / DSM 17464 / G20</strain>
    </source>
</reference>
<gene>
    <name evidence="2" type="ordered locus">Dde_1961</name>
</gene>
<dbReference type="STRING" id="207559.Dde_1961"/>
<dbReference type="RefSeq" id="WP_011367873.1">
    <property type="nucleotide sequence ID" value="NC_007519.1"/>
</dbReference>
<dbReference type="EMBL" id="CP000112">
    <property type="protein sequence ID" value="ABB38758.1"/>
    <property type="molecule type" value="Genomic_DNA"/>
</dbReference>
<protein>
    <recommendedName>
        <fullName evidence="1">DUF374 domain-containing protein</fullName>
    </recommendedName>
</protein>
<evidence type="ECO:0000313" key="2">
    <source>
        <dbReference type="EMBL" id="ABB38758.1"/>
    </source>
</evidence>
<keyword evidence="3" id="KW-1185">Reference proteome</keyword>
<dbReference type="KEGG" id="dde:Dde_1961"/>
<dbReference type="eggNOG" id="COG2121">
    <property type="taxonomic scope" value="Bacteria"/>
</dbReference>
<evidence type="ECO:0000259" key="1">
    <source>
        <dbReference type="Pfam" id="PF04028"/>
    </source>
</evidence>
<dbReference type="AlphaFoldDB" id="Q30ZY8"/>
<accession>Q30ZY8</accession>
<feature type="domain" description="DUF374" evidence="1">
    <location>
        <begin position="59"/>
        <end position="126"/>
    </location>
</feature>
<organism evidence="2 3">
    <name type="scientific">Oleidesulfovibrio alaskensis (strain ATCC BAA-1058 / DSM 17464 / G20)</name>
    <name type="common">Desulfovibrio alaskensis</name>
    <dbReference type="NCBI Taxonomy" id="207559"/>
    <lineage>
        <taxon>Bacteria</taxon>
        <taxon>Pseudomonadati</taxon>
        <taxon>Thermodesulfobacteriota</taxon>
        <taxon>Desulfovibrionia</taxon>
        <taxon>Desulfovibrionales</taxon>
        <taxon>Desulfovibrionaceae</taxon>
        <taxon>Oleidesulfovibrio</taxon>
    </lineage>
</organism>
<proteinExistence type="predicted"/>
<dbReference type="InterPro" id="IPR007172">
    <property type="entry name" value="DUF374"/>
</dbReference>
<name>Q30ZY8_OLEA2</name>
<sequence length="213" mass="23895">MKISPSLVCPPLYTLYKLWCSTLRYSETGREAVDALWNQRTPMVFALWHDELFPLMHIKRQLDIVTVVSQSRDGEYLAGVLRRLGLRTARGSSSRGGVKALLQASRMMRNEGICGCVTVDGPRGPRHVVKEGALFLAARTPAQVVPVRIFMQRRKVFEKAWDQFQLPVPFSSVHIVFGEPYAPQATATDQNMLASAAAQLQTKLNSLKNPYHV</sequence>
<evidence type="ECO:0000313" key="3">
    <source>
        <dbReference type="Proteomes" id="UP000002710"/>
    </source>
</evidence>
<dbReference type="CDD" id="cd07983">
    <property type="entry name" value="LPLAT_DUF374-like"/>
    <property type="match status" value="1"/>
</dbReference>
<dbReference type="HOGENOM" id="CLU_086327_1_0_7"/>